<proteinExistence type="predicted"/>
<gene>
    <name evidence="1" type="ORF">DMT42_24850</name>
</gene>
<dbReference type="AlphaFoldDB" id="A0A2U9P886"/>
<accession>A0A2U9P886</accession>
<keyword evidence="2" id="KW-1185">Reference proteome</keyword>
<evidence type="ECO:0000313" key="1">
    <source>
        <dbReference type="EMBL" id="AWT45198.1"/>
    </source>
</evidence>
<sequence length="292" mass="32297">MTYNFLTLEPLSLDTVAAALARCLNVDVHEVEVADEGTDQDLRNWEALVLCEKTTVRGDVSTSLDVYVQQSVDPQPTERELASAFAWVTGAVVLFPAQEAVPSAYWAATAEGSVTRARLDVSDDDEARYTVETVEAPVAQLPRASVARIAEVVREQPIATPLAEAFAAHLNRLHPVETSATGSPFWLASDRLAAWEKLVRHMESAWASSGWCPPDLYLERLRARDELEGLLRSQLPDSVAVLLQNALDSLDALFTELTVPDPGVLREELLPADVRSSTNGWWWDRRPDPLPW</sequence>
<name>A0A2U9P886_STRAS</name>
<evidence type="ECO:0000313" key="2">
    <source>
        <dbReference type="Proteomes" id="UP000247634"/>
    </source>
</evidence>
<dbReference type="KEGG" id="sact:DMT42_24850"/>
<protein>
    <submittedName>
        <fullName evidence="1">Uncharacterized protein</fullName>
    </submittedName>
</protein>
<dbReference type="Proteomes" id="UP000247634">
    <property type="component" value="Chromosome"/>
</dbReference>
<organism evidence="1 2">
    <name type="scientific">Streptomyces actuosus</name>
    <dbReference type="NCBI Taxonomy" id="1885"/>
    <lineage>
        <taxon>Bacteria</taxon>
        <taxon>Bacillati</taxon>
        <taxon>Actinomycetota</taxon>
        <taxon>Actinomycetes</taxon>
        <taxon>Kitasatosporales</taxon>
        <taxon>Streptomycetaceae</taxon>
        <taxon>Streptomyces</taxon>
    </lineage>
</organism>
<dbReference type="OrthoDB" id="3290487at2"/>
<dbReference type="EMBL" id="CP029788">
    <property type="protein sequence ID" value="AWT45198.1"/>
    <property type="molecule type" value="Genomic_DNA"/>
</dbReference>
<dbReference type="RefSeq" id="WP_110630073.1">
    <property type="nucleotide sequence ID" value="NZ_CP029788.1"/>
</dbReference>
<reference evidence="1 2" key="1">
    <citation type="submission" date="2018-06" db="EMBL/GenBank/DDBJ databases">
        <title>The complete genome sequence of a nosiheptide producer Streptomyces actuosus ATCC 25421: deducing the ability of producing a new class III lantibiotics.</title>
        <authorList>
            <person name="Liu W."/>
            <person name="Sun F."/>
            <person name="Hu Y."/>
        </authorList>
    </citation>
    <scope>NUCLEOTIDE SEQUENCE [LARGE SCALE GENOMIC DNA]</scope>
    <source>
        <strain evidence="1 2">ATCC 25421</strain>
    </source>
</reference>